<keyword evidence="7" id="KW-1185">Reference proteome</keyword>
<evidence type="ECO:0000256" key="2">
    <source>
        <dbReference type="ARBA" id="ARBA00022604"/>
    </source>
</evidence>
<dbReference type="GO" id="GO:0016301">
    <property type="term" value="F:kinase activity"/>
    <property type="evidence" value="ECO:0007669"/>
    <property type="project" value="UniProtKB-KW"/>
</dbReference>
<feature type="compositionally biased region" description="Basic and acidic residues" evidence="4">
    <location>
        <begin position="825"/>
        <end position="834"/>
    </location>
</feature>
<dbReference type="Gene3D" id="2.30.30.140">
    <property type="match status" value="1"/>
</dbReference>
<dbReference type="PROSITE" id="PS50812">
    <property type="entry name" value="PWWP"/>
    <property type="match status" value="1"/>
</dbReference>
<dbReference type="InterPro" id="IPR000313">
    <property type="entry name" value="PWWP_dom"/>
</dbReference>
<feature type="coiled-coil region" evidence="3">
    <location>
        <begin position="1013"/>
        <end position="1077"/>
    </location>
</feature>
<evidence type="ECO:0000256" key="4">
    <source>
        <dbReference type="SAM" id="MobiDB-lite"/>
    </source>
</evidence>
<evidence type="ECO:0000313" key="6">
    <source>
        <dbReference type="EMBL" id="KAF3321917.1"/>
    </source>
</evidence>
<reference evidence="6" key="1">
    <citation type="submission" date="2020-01" db="EMBL/GenBank/DDBJ databases">
        <title>Genome sequence of Kobresia littledalei, the first chromosome-level genome in the family Cyperaceae.</title>
        <authorList>
            <person name="Qu G."/>
        </authorList>
    </citation>
    <scope>NUCLEOTIDE SEQUENCE</scope>
    <source>
        <strain evidence="6">C.B.Clarke</strain>
        <tissue evidence="6">Leaf</tissue>
    </source>
</reference>
<evidence type="ECO:0000313" key="7">
    <source>
        <dbReference type="Proteomes" id="UP000623129"/>
    </source>
</evidence>
<comment type="caution">
    <text evidence="6">The sequence shown here is derived from an EMBL/GenBank/DDBJ whole genome shotgun (WGS) entry which is preliminary data.</text>
</comment>
<sequence length="1114" mass="122328">MRETRMARANEVGMQAHGRRDECHAVEIEPPKTEITPENCPFFIHQLCSQEKGKFVISDLVWGKVKSHPWWPGQIMDPSDASTLAIKCHKKDTLLVAYFWDKSFAWCDESQLKPFFSNFSFFEKQVGSDAFTSAVKSALKEVCRRIDSGTMCSCLNDKSLFKVYPKMENAGVRPGFDYHTVDRGKVVNSLNPRGLVGLIRDLALDSGKGTTNKLLVVMSKYHIMAFRRWMEVMLEQQTEPVIVQTESVNLPENTISHPDVSVPETPGTTTPVVNSSTEQPKRRRGRPRKTVVEPKKVDTTSIETSSDLSSKKNTGPEKVLSGKRRKVDLTQIPSDKGLSGSDNMQNSSYWSEMSLRVQADAKLAASAAKRPVIIPTVDRKSDESIPTALLLNFSNKFCKVPSDMEILRMFSQYGPLKGEMEKEVEGSQSRVKLVFKKRVDAEMAFGSLRKHNVFGSYLLSYRLVDLPSEVAESSEQEMVEIIGEDHGHLEDHGLLKEITEVPREINPTTLLLCFSNKSGKMPSEMELIRMFSHHGPLKEGGVEKEAEGTTYRIRIAFRKHSSAQMAFSSLRKQNVFGPSLLSYRLVSLPVEASEKSVQNEVKTPNKGEHSDLEVPALKENLVQLSRAILANRTEGPVNIAVGLASTVRSDAVTDISVDPSNIARDSSAGKISVAPSSIVQCTSVDEVSIAPVITISDDRAVDPPSKKQGEVAVVTSVDPSSSVQDADVTGLLNPPSSIQATELLVGSSCTIEACEMLADPSNTMQGESLGEIPIDTSNTEGKIFGEMSIVSSKVPGEGGGGDEMPIDDPSSSGEGNTIEVPIVKLRTEDGEVGGKGKMPSDSSSTRQEDAKMLIDPSGTGQNQELSPRKSDNSKAEKQAMALENSRLAQSKPITNGSECTPSRSVISGCSTTPSLQKTSPFWQPVESLELFTQTPQQPHFKKLDGYCDVIRDGMALGLMIAYANLVDSLKNLSFDDDVAVIEEKFACLETLEENGFNVDLIRTRLNRILQIKNDHAASLLKQAKLEKELAKKESKSMSMLSLIEKIRLDVAKLDEQIKALTEQSRTLVAEKDRLLELTVGNGQEISRLKNELSSVSSLQGSACEEFARVLAEPF</sequence>
<dbReference type="SMART" id="SM00293">
    <property type="entry name" value="PWWP"/>
    <property type="match status" value="1"/>
</dbReference>
<feature type="region of interest" description="Disordered" evidence="4">
    <location>
        <begin position="792"/>
        <end position="879"/>
    </location>
</feature>
<dbReference type="OrthoDB" id="62853at2759"/>
<dbReference type="PANTHER" id="PTHR42851:SF4">
    <property type="entry name" value="PWWP DOMAIN-CONTAINING PROTEIN"/>
    <property type="match status" value="1"/>
</dbReference>
<dbReference type="Pfam" id="PF05266">
    <property type="entry name" value="DUF724"/>
    <property type="match status" value="1"/>
</dbReference>
<evidence type="ECO:0000259" key="5">
    <source>
        <dbReference type="PROSITE" id="PS50812"/>
    </source>
</evidence>
<dbReference type="InterPro" id="IPR007930">
    <property type="entry name" value="DUF724"/>
</dbReference>
<dbReference type="EMBL" id="SWLB01000026">
    <property type="protein sequence ID" value="KAF3321917.1"/>
    <property type="molecule type" value="Genomic_DNA"/>
</dbReference>
<organism evidence="6 7">
    <name type="scientific">Carex littledalei</name>
    <dbReference type="NCBI Taxonomy" id="544730"/>
    <lineage>
        <taxon>Eukaryota</taxon>
        <taxon>Viridiplantae</taxon>
        <taxon>Streptophyta</taxon>
        <taxon>Embryophyta</taxon>
        <taxon>Tracheophyta</taxon>
        <taxon>Spermatophyta</taxon>
        <taxon>Magnoliopsida</taxon>
        <taxon>Liliopsida</taxon>
        <taxon>Poales</taxon>
        <taxon>Cyperaceae</taxon>
        <taxon>Cyperoideae</taxon>
        <taxon>Cariceae</taxon>
        <taxon>Carex</taxon>
        <taxon>Carex subgen. Euthyceras</taxon>
    </lineage>
</organism>
<feature type="compositionally biased region" description="Basic and acidic residues" evidence="4">
    <location>
        <begin position="866"/>
        <end position="877"/>
    </location>
</feature>
<feature type="domain" description="PWWP" evidence="5">
    <location>
        <begin position="57"/>
        <end position="118"/>
    </location>
</feature>
<evidence type="ECO:0000256" key="1">
    <source>
        <dbReference type="ARBA" id="ARBA00022448"/>
    </source>
</evidence>
<protein>
    <submittedName>
        <fullName evidence="6">Serine/threonine-protein kinase ATM</fullName>
    </submittedName>
</protein>
<dbReference type="AlphaFoldDB" id="A0A833QN95"/>
<dbReference type="Proteomes" id="UP000623129">
    <property type="component" value="Unassembled WGS sequence"/>
</dbReference>
<feature type="region of interest" description="Disordered" evidence="4">
    <location>
        <begin position="250"/>
        <end position="343"/>
    </location>
</feature>
<dbReference type="InterPro" id="IPR053063">
    <property type="entry name" value="PWWP_domain_containing_PDP"/>
</dbReference>
<feature type="compositionally biased region" description="Polar residues" evidence="4">
    <location>
        <begin position="299"/>
        <end position="313"/>
    </location>
</feature>
<keyword evidence="6" id="KW-0418">Kinase</keyword>
<dbReference type="PANTHER" id="PTHR42851">
    <property type="entry name" value="ALDOLASE-RELATED"/>
    <property type="match status" value="1"/>
</dbReference>
<keyword evidence="3" id="KW-0175">Coiled coil</keyword>
<dbReference type="SUPFAM" id="SSF63748">
    <property type="entry name" value="Tudor/PWWP/MBT"/>
    <property type="match status" value="1"/>
</dbReference>
<name>A0A833QN95_9POAL</name>
<proteinExistence type="predicted"/>
<gene>
    <name evidence="6" type="ORF">FCM35_KLT14133</name>
</gene>
<dbReference type="CDD" id="cd05162">
    <property type="entry name" value="PWWP"/>
    <property type="match status" value="1"/>
</dbReference>
<keyword evidence="1" id="KW-0813">Transport</keyword>
<keyword evidence="2" id="KW-0341">Growth regulation</keyword>
<evidence type="ECO:0000256" key="3">
    <source>
        <dbReference type="SAM" id="Coils"/>
    </source>
</evidence>
<accession>A0A833QN95</accession>
<keyword evidence="6" id="KW-0808">Transferase</keyword>
<dbReference type="Pfam" id="PF00855">
    <property type="entry name" value="PWWP"/>
    <property type="match status" value="1"/>
</dbReference>
<feature type="compositionally biased region" description="Low complexity" evidence="4">
    <location>
        <begin position="260"/>
        <end position="273"/>
    </location>
</feature>